<evidence type="ECO:0000313" key="2">
    <source>
        <dbReference type="EMBL" id="PMD58273.1"/>
    </source>
</evidence>
<reference evidence="2 3" key="1">
    <citation type="submission" date="2016-04" db="EMBL/GenBank/DDBJ databases">
        <title>A degradative enzymes factory behind the ericoid mycorrhizal symbiosis.</title>
        <authorList>
            <consortium name="DOE Joint Genome Institute"/>
            <person name="Martino E."/>
            <person name="Morin E."/>
            <person name="Grelet G."/>
            <person name="Kuo A."/>
            <person name="Kohler A."/>
            <person name="Daghino S."/>
            <person name="Barry K."/>
            <person name="Choi C."/>
            <person name="Cichocki N."/>
            <person name="Clum A."/>
            <person name="Copeland A."/>
            <person name="Hainaut M."/>
            <person name="Haridas S."/>
            <person name="Labutti K."/>
            <person name="Lindquist E."/>
            <person name="Lipzen A."/>
            <person name="Khouja H.-R."/>
            <person name="Murat C."/>
            <person name="Ohm R."/>
            <person name="Olson A."/>
            <person name="Spatafora J."/>
            <person name="Veneault-Fourrey C."/>
            <person name="Henrissat B."/>
            <person name="Grigoriev I."/>
            <person name="Martin F."/>
            <person name="Perotto S."/>
        </authorList>
    </citation>
    <scope>NUCLEOTIDE SEQUENCE [LARGE SCALE GENOMIC DNA]</scope>
    <source>
        <strain evidence="2 3">E</strain>
    </source>
</reference>
<dbReference type="EMBL" id="KZ613828">
    <property type="protein sequence ID" value="PMD58273.1"/>
    <property type="molecule type" value="Genomic_DNA"/>
</dbReference>
<dbReference type="PANTHER" id="PTHR35910:SF1">
    <property type="entry name" value="2EXR DOMAIN-CONTAINING PROTEIN"/>
    <property type="match status" value="1"/>
</dbReference>
<evidence type="ECO:0000313" key="3">
    <source>
        <dbReference type="Proteomes" id="UP000235371"/>
    </source>
</evidence>
<sequence length="261" mass="29629">MSPMVQRMVTFVPISQIGLPRPIIKLKVPPPSLTEFHLFNNLPTELQHRIWEFSVPNSRTVCLTAPKSRPGLEFFQPKNPPPGILQVCPQARAIALRTLQPAFENTTLLRGACTFFNFEIDVLRLSSGGSVETAKAVACAKTPSIVRDRERVRHLEIPFHIGQRMRQYNSIAALIVLAPQRGWPALKTLTFPGCPANCHNDPQETYRMPIIMVEKKNATVEGLMEHIKREFRDVWAEFKNKMEVMPDCGLKVVYLDDEDTE</sequence>
<evidence type="ECO:0000259" key="1">
    <source>
        <dbReference type="Pfam" id="PF20150"/>
    </source>
</evidence>
<dbReference type="AlphaFoldDB" id="A0A2J6T5P7"/>
<name>A0A2J6T5P7_9HELO</name>
<feature type="domain" description="2EXR" evidence="1">
    <location>
        <begin position="36"/>
        <end position="123"/>
    </location>
</feature>
<dbReference type="InParanoid" id="A0A2J6T5P7"/>
<dbReference type="PANTHER" id="PTHR35910">
    <property type="entry name" value="2EXR DOMAIN-CONTAINING PROTEIN"/>
    <property type="match status" value="1"/>
</dbReference>
<protein>
    <recommendedName>
        <fullName evidence="1">2EXR domain-containing protein</fullName>
    </recommendedName>
</protein>
<gene>
    <name evidence="2" type="ORF">K444DRAFT_614534</name>
</gene>
<proteinExistence type="predicted"/>
<dbReference type="RefSeq" id="XP_024735177.1">
    <property type="nucleotide sequence ID" value="XM_024880545.1"/>
</dbReference>
<organism evidence="2 3">
    <name type="scientific">Hyaloscypha bicolor E</name>
    <dbReference type="NCBI Taxonomy" id="1095630"/>
    <lineage>
        <taxon>Eukaryota</taxon>
        <taxon>Fungi</taxon>
        <taxon>Dikarya</taxon>
        <taxon>Ascomycota</taxon>
        <taxon>Pezizomycotina</taxon>
        <taxon>Leotiomycetes</taxon>
        <taxon>Helotiales</taxon>
        <taxon>Hyaloscyphaceae</taxon>
        <taxon>Hyaloscypha</taxon>
        <taxon>Hyaloscypha bicolor</taxon>
    </lineage>
</organism>
<keyword evidence="3" id="KW-1185">Reference proteome</keyword>
<dbReference type="GeneID" id="36588622"/>
<dbReference type="InterPro" id="IPR045518">
    <property type="entry name" value="2EXR"/>
</dbReference>
<dbReference type="OrthoDB" id="3527382at2759"/>
<dbReference type="Proteomes" id="UP000235371">
    <property type="component" value="Unassembled WGS sequence"/>
</dbReference>
<accession>A0A2J6T5P7</accession>
<dbReference type="Pfam" id="PF20150">
    <property type="entry name" value="2EXR"/>
    <property type="match status" value="1"/>
</dbReference>